<evidence type="ECO:0000256" key="7">
    <source>
        <dbReference type="ARBA" id="ARBA00048539"/>
    </source>
</evidence>
<evidence type="ECO:0000256" key="6">
    <source>
        <dbReference type="ARBA" id="ARBA00022840"/>
    </source>
</evidence>
<dbReference type="NCBIfam" id="TIGR02432">
    <property type="entry name" value="lysidine_TilS_N"/>
    <property type="match status" value="1"/>
</dbReference>
<dbReference type="InterPro" id="IPR012094">
    <property type="entry name" value="tRNA_Ile_lys_synt"/>
</dbReference>
<dbReference type="InterPro" id="IPR014729">
    <property type="entry name" value="Rossmann-like_a/b/a_fold"/>
</dbReference>
<dbReference type="Pfam" id="PF09179">
    <property type="entry name" value="TilS"/>
    <property type="match status" value="1"/>
</dbReference>
<feature type="domain" description="Lysidine-tRNA(Ile) synthetase C-terminal" evidence="9">
    <location>
        <begin position="331"/>
        <end position="401"/>
    </location>
</feature>
<dbReference type="Proteomes" id="UP000254374">
    <property type="component" value="Unassembled WGS sequence"/>
</dbReference>
<dbReference type="AlphaFoldDB" id="A0A377GKC9"/>
<dbReference type="GO" id="GO:0032267">
    <property type="term" value="F:tRNA(Ile)-lysidine synthase activity"/>
    <property type="evidence" value="ECO:0007669"/>
    <property type="project" value="UniProtKB-EC"/>
</dbReference>
<organism evidence="11 13">
    <name type="scientific">Fluoribacter gormanii</name>
    <dbReference type="NCBI Taxonomy" id="464"/>
    <lineage>
        <taxon>Bacteria</taxon>
        <taxon>Pseudomonadati</taxon>
        <taxon>Pseudomonadota</taxon>
        <taxon>Gammaproteobacteria</taxon>
        <taxon>Legionellales</taxon>
        <taxon>Legionellaceae</taxon>
        <taxon>Fluoribacter</taxon>
    </lineage>
</organism>
<dbReference type="Pfam" id="PF01171">
    <property type="entry name" value="ATP_bind_3"/>
    <property type="match status" value="1"/>
</dbReference>
<dbReference type="InterPro" id="IPR011063">
    <property type="entry name" value="TilS/TtcA_N"/>
</dbReference>
<keyword evidence="2 8" id="KW-0963">Cytoplasm</keyword>
<dbReference type="CDD" id="cd01992">
    <property type="entry name" value="TilS_N"/>
    <property type="match status" value="1"/>
</dbReference>
<evidence type="ECO:0000256" key="4">
    <source>
        <dbReference type="ARBA" id="ARBA00022694"/>
    </source>
</evidence>
<dbReference type="Gene3D" id="3.40.50.620">
    <property type="entry name" value="HUPs"/>
    <property type="match status" value="1"/>
</dbReference>
<evidence type="ECO:0000313" key="12">
    <source>
        <dbReference type="Proteomes" id="UP000186808"/>
    </source>
</evidence>
<dbReference type="PANTHER" id="PTHR43033:SF1">
    <property type="entry name" value="TRNA(ILE)-LYSIDINE SYNTHASE-RELATED"/>
    <property type="match status" value="1"/>
</dbReference>
<name>A0A377GKC9_9GAMM</name>
<comment type="function">
    <text evidence="8">Ligates lysine onto the cytidine present at position 34 of the AUA codon-specific tRNA(Ile) that contains the anticodon CAU, in an ATP-dependent manner. Cytidine is converted to lysidine, thus changing the amino acid specificity of the tRNA from methionine to isoleucine.</text>
</comment>
<dbReference type="InterPro" id="IPR015262">
    <property type="entry name" value="tRNA_Ile_lys_synt_subst-bd"/>
</dbReference>
<dbReference type="PANTHER" id="PTHR43033">
    <property type="entry name" value="TRNA(ILE)-LYSIDINE SYNTHASE-RELATED"/>
    <property type="match status" value="1"/>
</dbReference>
<evidence type="ECO:0000256" key="3">
    <source>
        <dbReference type="ARBA" id="ARBA00022598"/>
    </source>
</evidence>
<evidence type="ECO:0000313" key="10">
    <source>
        <dbReference type="EMBL" id="SIR61596.1"/>
    </source>
</evidence>
<evidence type="ECO:0000256" key="1">
    <source>
        <dbReference type="ARBA" id="ARBA00004496"/>
    </source>
</evidence>
<evidence type="ECO:0000256" key="5">
    <source>
        <dbReference type="ARBA" id="ARBA00022741"/>
    </source>
</evidence>
<dbReference type="HAMAP" id="MF_01161">
    <property type="entry name" value="tRNA_Ile_lys_synt"/>
    <property type="match status" value="1"/>
</dbReference>
<keyword evidence="6" id="KW-0067">ATP-binding</keyword>
<evidence type="ECO:0000313" key="11">
    <source>
        <dbReference type="EMBL" id="STO25280.1"/>
    </source>
</evidence>
<dbReference type="EMBL" id="FTNL01000017">
    <property type="protein sequence ID" value="SIR61596.1"/>
    <property type="molecule type" value="Genomic_DNA"/>
</dbReference>
<dbReference type="SMART" id="SM00977">
    <property type="entry name" value="TilS_C"/>
    <property type="match status" value="1"/>
</dbReference>
<comment type="catalytic activity">
    <reaction evidence="7 8">
        <text>cytidine(34) in tRNA(Ile2) + L-lysine + ATP = lysidine(34) in tRNA(Ile2) + AMP + diphosphate + H(+)</text>
        <dbReference type="Rhea" id="RHEA:43744"/>
        <dbReference type="Rhea" id="RHEA-COMP:10625"/>
        <dbReference type="Rhea" id="RHEA-COMP:10670"/>
        <dbReference type="ChEBI" id="CHEBI:15378"/>
        <dbReference type="ChEBI" id="CHEBI:30616"/>
        <dbReference type="ChEBI" id="CHEBI:32551"/>
        <dbReference type="ChEBI" id="CHEBI:33019"/>
        <dbReference type="ChEBI" id="CHEBI:82748"/>
        <dbReference type="ChEBI" id="CHEBI:83665"/>
        <dbReference type="ChEBI" id="CHEBI:456215"/>
        <dbReference type="EC" id="6.3.4.19"/>
    </reaction>
</comment>
<dbReference type="SUPFAM" id="SSF52402">
    <property type="entry name" value="Adenine nucleotide alpha hydrolases-like"/>
    <property type="match status" value="1"/>
</dbReference>
<dbReference type="GO" id="GO:0005524">
    <property type="term" value="F:ATP binding"/>
    <property type="evidence" value="ECO:0007669"/>
    <property type="project" value="UniProtKB-KW"/>
</dbReference>
<gene>
    <name evidence="8 11" type="primary">tilS</name>
    <name evidence="11" type="ORF">NCTC11401_02111</name>
    <name evidence="10" type="ORF">SAMN05421777_11710</name>
</gene>
<evidence type="ECO:0000313" key="13">
    <source>
        <dbReference type="Proteomes" id="UP000254374"/>
    </source>
</evidence>
<dbReference type="InterPro" id="IPR012795">
    <property type="entry name" value="tRNA_Ile_lys_synt_N"/>
</dbReference>
<reference evidence="10 12" key="1">
    <citation type="submission" date="2017-01" db="EMBL/GenBank/DDBJ databases">
        <authorList>
            <person name="Varghese N."/>
            <person name="Submissions S."/>
        </authorList>
    </citation>
    <scope>NUCLEOTIDE SEQUENCE [LARGE SCALE GENOMIC DNA]</scope>
    <source>
        <strain evidence="10 12">ATCC 33342</strain>
    </source>
</reference>
<evidence type="ECO:0000256" key="8">
    <source>
        <dbReference type="HAMAP-Rule" id="MF_01161"/>
    </source>
</evidence>
<sequence>MLLHVLASHPALLAKLIAVHVNHGISANASLWQVHCQQFCQDLSISLIAESVQFDRSSNVEEGARIARYAVFSSLMSEQDCLILGHHLDDQAETVLLQLFRGAGIDGLAAMTDFSQLEIGKIARPFLNHSREQLKDYAALHQLSWIEDESNQDISYSRNYLRQEIIPLLQRKWPGIVGNIARTALHCQQAKRNLDILASQDMIMEDNQEALTNNILFIDPLNKLSRDRIANILRVWLKNNQSQLPSTATFERLIDEVIFASQDAVPEVSWGEVTVRRYQKYLYLDKKNVISLTSSVEWSAFPLPLLLPDVGINLLAKKNRQGLVIPPDTKIFVRFRQGGEEFFWHGQTKRLKKLFQEWGIPPWMREQIPLVYFNDKLAAVVGYAMSDLFYSKEHPDAWIFVN</sequence>
<comment type="subcellular location">
    <subcellularLocation>
        <location evidence="1 8">Cytoplasm</location>
    </subcellularLocation>
</comment>
<comment type="caution">
    <text evidence="8">Lacks conserved residue(s) required for the propagation of feature annotation.</text>
</comment>
<evidence type="ECO:0000259" key="9">
    <source>
        <dbReference type="SMART" id="SM00977"/>
    </source>
</evidence>
<dbReference type="SUPFAM" id="SSF56037">
    <property type="entry name" value="PheT/TilS domain"/>
    <property type="match status" value="1"/>
</dbReference>
<dbReference type="SUPFAM" id="SSF82829">
    <property type="entry name" value="MesJ substrate recognition domain-like"/>
    <property type="match status" value="1"/>
</dbReference>
<keyword evidence="4 8" id="KW-0819">tRNA processing</keyword>
<dbReference type="GO" id="GO:0006400">
    <property type="term" value="P:tRNA modification"/>
    <property type="evidence" value="ECO:0007669"/>
    <property type="project" value="UniProtKB-UniRule"/>
</dbReference>
<keyword evidence="5" id="KW-0547">Nucleotide-binding</keyword>
<accession>A0A377GKC9</accession>
<comment type="similarity">
    <text evidence="8">Belongs to the tRNA(Ile)-lysidine synthase family.</text>
</comment>
<keyword evidence="12" id="KW-1185">Reference proteome</keyword>
<evidence type="ECO:0000256" key="2">
    <source>
        <dbReference type="ARBA" id="ARBA00022490"/>
    </source>
</evidence>
<dbReference type="EMBL" id="UGGV01000001">
    <property type="protein sequence ID" value="STO25280.1"/>
    <property type="molecule type" value="Genomic_DNA"/>
</dbReference>
<dbReference type="Pfam" id="PF11734">
    <property type="entry name" value="TilS_C"/>
    <property type="match status" value="1"/>
</dbReference>
<dbReference type="NCBIfam" id="TIGR02433">
    <property type="entry name" value="lysidine_TilS_C"/>
    <property type="match status" value="1"/>
</dbReference>
<keyword evidence="3 8" id="KW-0436">Ligase</keyword>
<dbReference type="EC" id="6.3.4.19" evidence="8"/>
<dbReference type="Proteomes" id="UP000186808">
    <property type="component" value="Unassembled WGS sequence"/>
</dbReference>
<dbReference type="Gene3D" id="1.20.59.20">
    <property type="match status" value="1"/>
</dbReference>
<proteinExistence type="inferred from homology"/>
<protein>
    <recommendedName>
        <fullName evidence="8">tRNA(Ile)-lysidine synthase</fullName>
        <ecNumber evidence="8">6.3.4.19</ecNumber>
    </recommendedName>
    <alternativeName>
        <fullName evidence="8">tRNA(Ile)-2-lysyl-cytidine synthase</fullName>
    </alternativeName>
    <alternativeName>
        <fullName evidence="8">tRNA(Ile)-lysidine synthetase</fullName>
    </alternativeName>
</protein>
<dbReference type="STRING" id="464.Lgor_0408"/>
<dbReference type="GO" id="GO:0005737">
    <property type="term" value="C:cytoplasm"/>
    <property type="evidence" value="ECO:0007669"/>
    <property type="project" value="UniProtKB-SubCell"/>
</dbReference>
<reference evidence="11 13" key="2">
    <citation type="submission" date="2018-06" db="EMBL/GenBank/DDBJ databases">
        <authorList>
            <consortium name="Pathogen Informatics"/>
            <person name="Doyle S."/>
        </authorList>
    </citation>
    <scope>NUCLEOTIDE SEQUENCE [LARGE SCALE GENOMIC DNA]</scope>
    <source>
        <strain evidence="11 13">NCTC11401</strain>
    </source>
</reference>
<dbReference type="InterPro" id="IPR012796">
    <property type="entry name" value="Lysidine-tRNA-synth_C"/>
</dbReference>